<dbReference type="EMBL" id="MIPY01000020">
    <property type="protein sequence ID" value="OES30457.1"/>
    <property type="molecule type" value="Genomic_DNA"/>
</dbReference>
<name>A0AB36FPY6_ALTMA</name>
<reference evidence="2 3" key="1">
    <citation type="submission" date="2016-09" db="EMBL/GenBank/DDBJ databases">
        <title>Draft Genome Sequence of four Alteromonas macleodii strains isolated from copper coupons and grown long-term at elevated copper levels.</title>
        <authorList>
            <person name="Cusick K."/>
            <person name="Dale J."/>
            <person name="Little B."/>
            <person name="Biffinger J."/>
        </authorList>
    </citation>
    <scope>NUCLEOTIDE SEQUENCE [LARGE SCALE GENOMIC DNA]</scope>
    <source>
        <strain evidence="2 3">KCP01</strain>
    </source>
</reference>
<feature type="domain" description="Glycosyltransferase 2-like" evidence="1">
    <location>
        <begin position="10"/>
        <end position="170"/>
    </location>
</feature>
<dbReference type="SUPFAM" id="SSF53448">
    <property type="entry name" value="Nucleotide-diphospho-sugar transferases"/>
    <property type="match status" value="1"/>
</dbReference>
<dbReference type="AlphaFoldDB" id="A0AB36FPY6"/>
<dbReference type="Proteomes" id="UP000095392">
    <property type="component" value="Unassembled WGS sequence"/>
</dbReference>
<evidence type="ECO:0000313" key="3">
    <source>
        <dbReference type="Proteomes" id="UP000095392"/>
    </source>
</evidence>
<accession>A0AB36FPY6</accession>
<dbReference type="Gene3D" id="3.90.550.10">
    <property type="entry name" value="Spore Coat Polysaccharide Biosynthesis Protein SpsA, Chain A"/>
    <property type="match status" value="1"/>
</dbReference>
<dbReference type="InterPro" id="IPR029044">
    <property type="entry name" value="Nucleotide-diphossugar_trans"/>
</dbReference>
<evidence type="ECO:0000259" key="1">
    <source>
        <dbReference type="Pfam" id="PF00535"/>
    </source>
</evidence>
<keyword evidence="3" id="KW-1185">Reference proteome</keyword>
<evidence type="ECO:0000313" key="2">
    <source>
        <dbReference type="EMBL" id="OES30457.1"/>
    </source>
</evidence>
<comment type="caution">
    <text evidence="2">The sequence shown here is derived from an EMBL/GenBank/DDBJ whole genome shotgun (WGS) entry which is preliminary data.</text>
</comment>
<protein>
    <submittedName>
        <fullName evidence="2">Glycosyl transferase 2 family protein</fullName>
    </submittedName>
</protein>
<dbReference type="InterPro" id="IPR001173">
    <property type="entry name" value="Glyco_trans_2-like"/>
</dbReference>
<dbReference type="PANTHER" id="PTHR22916:SF3">
    <property type="entry name" value="UDP-GLCNAC:BETAGAL BETA-1,3-N-ACETYLGLUCOSAMINYLTRANSFERASE-LIKE PROTEIN 1"/>
    <property type="match status" value="1"/>
</dbReference>
<dbReference type="PANTHER" id="PTHR22916">
    <property type="entry name" value="GLYCOSYLTRANSFERASE"/>
    <property type="match status" value="1"/>
</dbReference>
<sequence length="300" mass="34317">MLNQNNKKVSVIMPAYNSSSFIGESISSILDQTFENLELIIIDDGSTDETLIIAKRWAETDNRLVVLSQKNKGVSAARNTAISKASGEILAFCDSDDVWYPNKLEKQLISLGEADWSHCDSRYVGIGFDDKTVYRSTYSRLFSGLIFKQLAIENFLTTSSLVIRKSVYEKYNGFDEALQALEDWKLWLQIAKEHPIVLCNEVLLDYRVQPQSTSRNARSLLPVHLEILDETFNDEELRNSTLKKEAKCRAYLIFSYIAEEKNDHLFSLQCSLNLFLCKGNAMSVKRILRTFVNLITQKKR</sequence>
<keyword evidence="2" id="KW-0808">Transferase</keyword>
<organism evidence="2 3">
    <name type="scientific">Alteromonas macleodii</name>
    <name type="common">Pseudoalteromonas macleodii</name>
    <dbReference type="NCBI Taxonomy" id="28108"/>
    <lineage>
        <taxon>Bacteria</taxon>
        <taxon>Pseudomonadati</taxon>
        <taxon>Pseudomonadota</taxon>
        <taxon>Gammaproteobacteria</taxon>
        <taxon>Alteromonadales</taxon>
        <taxon>Alteromonadaceae</taxon>
        <taxon>Alteromonas/Salinimonas group</taxon>
        <taxon>Alteromonas</taxon>
    </lineage>
</organism>
<dbReference type="GO" id="GO:0016758">
    <property type="term" value="F:hexosyltransferase activity"/>
    <property type="evidence" value="ECO:0007669"/>
    <property type="project" value="UniProtKB-ARBA"/>
</dbReference>
<dbReference type="Pfam" id="PF00535">
    <property type="entry name" value="Glycos_transf_2"/>
    <property type="match status" value="1"/>
</dbReference>
<proteinExistence type="predicted"/>
<gene>
    <name evidence="2" type="ORF">BFV95_2872</name>
</gene>